<dbReference type="PROSITE" id="PS50075">
    <property type="entry name" value="CARRIER"/>
    <property type="match status" value="1"/>
</dbReference>
<evidence type="ECO:0000313" key="2">
    <source>
        <dbReference type="EMBL" id="UOE41358.1"/>
    </source>
</evidence>
<dbReference type="NCBIfam" id="TIGR04098">
    <property type="entry name" value="LnmK_bifunc"/>
    <property type="match status" value="1"/>
</dbReference>
<accession>A0ABY4BQ83</accession>
<gene>
    <name evidence="2" type="ORF">MTP09_01555</name>
</gene>
<proteinExistence type="predicted"/>
<feature type="domain" description="Carrier" evidence="1">
    <location>
        <begin position="1"/>
        <end position="68"/>
    </location>
</feature>
<dbReference type="InterPro" id="IPR009081">
    <property type="entry name" value="PP-bd_ACP"/>
</dbReference>
<reference evidence="2 3" key="1">
    <citation type="submission" date="2022-03" db="EMBL/GenBank/DDBJ databases">
        <title>Chryseobacterium sp. isolated from particulate matters in swine house.</title>
        <authorList>
            <person name="Won M."/>
            <person name="Kim S.-J."/>
            <person name="Kwon S.-W."/>
        </authorList>
    </citation>
    <scope>NUCLEOTIDE SEQUENCE [LARGE SCALE GENOMIC DNA]</scope>
    <source>
        <strain evidence="2 3">SC2-2</strain>
    </source>
</reference>
<organism evidence="2 3">
    <name type="scientific">Chryseobacterium suipulveris</name>
    <dbReference type="NCBI Taxonomy" id="2929800"/>
    <lineage>
        <taxon>Bacteria</taxon>
        <taxon>Pseudomonadati</taxon>
        <taxon>Bacteroidota</taxon>
        <taxon>Flavobacteriia</taxon>
        <taxon>Flavobacteriales</taxon>
        <taxon>Weeksellaceae</taxon>
        <taxon>Chryseobacterium group</taxon>
        <taxon>Chryseobacterium</taxon>
    </lineage>
</organism>
<dbReference type="Proteomes" id="UP000831460">
    <property type="component" value="Chromosome"/>
</dbReference>
<dbReference type="RefSeq" id="WP_243550005.1">
    <property type="nucleotide sequence ID" value="NZ_CP094532.1"/>
</dbReference>
<dbReference type="Gene3D" id="1.10.1200.10">
    <property type="entry name" value="ACP-like"/>
    <property type="match status" value="1"/>
</dbReference>
<keyword evidence="3" id="KW-1185">Reference proteome</keyword>
<evidence type="ECO:0000313" key="3">
    <source>
        <dbReference type="Proteomes" id="UP000831460"/>
    </source>
</evidence>
<dbReference type="EMBL" id="CP094532">
    <property type="protein sequence ID" value="UOE41358.1"/>
    <property type="molecule type" value="Genomic_DNA"/>
</dbReference>
<dbReference type="InterPro" id="IPR036736">
    <property type="entry name" value="ACP-like_sf"/>
</dbReference>
<dbReference type="SUPFAM" id="SSF47336">
    <property type="entry name" value="ACP-like"/>
    <property type="match status" value="1"/>
</dbReference>
<dbReference type="NCBIfam" id="TIGR04099">
    <property type="entry name" value="biosn_Pnap_2097"/>
    <property type="match status" value="1"/>
</dbReference>
<evidence type="ECO:0000259" key="1">
    <source>
        <dbReference type="PROSITE" id="PS50075"/>
    </source>
</evidence>
<protein>
    <recommendedName>
        <fullName evidence="1">Carrier domain-containing protein</fullName>
    </recommendedName>
</protein>
<dbReference type="InterPro" id="IPR024091">
    <property type="entry name" value="LnmK-like_bifun_acyl/decarbox"/>
</dbReference>
<name>A0ABY4BQ83_9FLAO</name>
<dbReference type="Gene3D" id="3.10.129.10">
    <property type="entry name" value="Hotdog Thioesterase"/>
    <property type="match status" value="1"/>
</dbReference>
<sequence>MKEIISRILPNIPESDYVKEFRNLDIDSIDLVSVRVEIENSIGRMIPNKDWLSFKNIDDILVYTNGNSAKEQTANSEFVKETKTAAQNFITMPQMCLEALSENWLFKESGDLHWDLLCKGLGTSSSELKDDLGNRLYATFVRIRIDGSGNLSDFKENNPYEFDAELSRFGLGMFFSKINFKSLDQEIKINMMTSFSIRKSTGDNKSLTKSQPSVEHCDIPQSSELPIFGNEYRLVKKEELKTFFYKDYIFNVSQENIFSYEYSLNPYYDLNGVGLLYFASYPIISDFCELQYFNSVSEEKWEERYFTIFRDIMYYANCDSRDKIIYVMNAVEYLNDNKVKITATLYRKSDQKMMARIFTIKQKRAESNLF</sequence>